<dbReference type="EMBL" id="JAFIMR010000004">
    <property type="protein sequence ID" value="KAI1879331.1"/>
    <property type="molecule type" value="Genomic_DNA"/>
</dbReference>
<evidence type="ECO:0000256" key="1">
    <source>
        <dbReference type="ARBA" id="ARBA00005964"/>
    </source>
</evidence>
<dbReference type="GO" id="GO:0052689">
    <property type="term" value="F:carboxylic ester hydrolase activity"/>
    <property type="evidence" value="ECO:0007669"/>
    <property type="project" value="TreeGrafter"/>
</dbReference>
<reference evidence="5" key="1">
    <citation type="submission" date="2021-03" db="EMBL/GenBank/DDBJ databases">
        <title>Revisited historic fungal species revealed as producer of novel bioactive compounds through whole genome sequencing and comparative genomics.</title>
        <authorList>
            <person name="Vignolle G.A."/>
            <person name="Hochenegger N."/>
            <person name="Mach R.L."/>
            <person name="Mach-Aigner A.R."/>
            <person name="Javad Rahimi M."/>
            <person name="Salim K.A."/>
            <person name="Chan C.M."/>
            <person name="Lim L.B.L."/>
            <person name="Cai F."/>
            <person name="Druzhinina I.S."/>
            <person name="U'Ren J.M."/>
            <person name="Derntl C."/>
        </authorList>
    </citation>
    <scope>NUCLEOTIDE SEQUENCE</scope>
    <source>
        <strain evidence="5">TUCIM 5799</strain>
    </source>
</reference>
<organism evidence="5 6">
    <name type="scientific">Neoarthrinium moseri</name>
    <dbReference type="NCBI Taxonomy" id="1658444"/>
    <lineage>
        <taxon>Eukaryota</taxon>
        <taxon>Fungi</taxon>
        <taxon>Dikarya</taxon>
        <taxon>Ascomycota</taxon>
        <taxon>Pezizomycotina</taxon>
        <taxon>Sordariomycetes</taxon>
        <taxon>Xylariomycetidae</taxon>
        <taxon>Amphisphaeriales</taxon>
        <taxon>Apiosporaceae</taxon>
        <taxon>Neoarthrinium</taxon>
    </lineage>
</organism>
<dbReference type="Gene3D" id="3.40.50.1820">
    <property type="entry name" value="alpha/beta hydrolase"/>
    <property type="match status" value="2"/>
</dbReference>
<feature type="chain" id="PRO_5040535092" description="Carboxylic ester hydrolase" evidence="3">
    <location>
        <begin position="21"/>
        <end position="512"/>
    </location>
</feature>
<keyword evidence="3" id="KW-0732">Signal</keyword>
<dbReference type="InterPro" id="IPR029058">
    <property type="entry name" value="AB_hydrolase_fold"/>
</dbReference>
<protein>
    <recommendedName>
        <fullName evidence="3">Carboxylic ester hydrolase</fullName>
        <ecNumber evidence="3">3.1.1.-</ecNumber>
    </recommendedName>
</protein>
<dbReference type="PANTHER" id="PTHR43918:SF4">
    <property type="entry name" value="CARBOXYLIC ESTER HYDROLASE"/>
    <property type="match status" value="1"/>
</dbReference>
<keyword evidence="2 3" id="KW-0378">Hydrolase</keyword>
<comment type="caution">
    <text evidence="5">The sequence shown here is derived from an EMBL/GenBank/DDBJ whole genome shotgun (WGS) entry which is preliminary data.</text>
</comment>
<evidence type="ECO:0000256" key="2">
    <source>
        <dbReference type="ARBA" id="ARBA00022801"/>
    </source>
</evidence>
<dbReference type="SUPFAM" id="SSF53474">
    <property type="entry name" value="alpha/beta-Hydrolases"/>
    <property type="match status" value="1"/>
</dbReference>
<dbReference type="AlphaFoldDB" id="A0A9P9WUA8"/>
<feature type="signal peptide" evidence="3">
    <location>
        <begin position="1"/>
        <end position="20"/>
    </location>
</feature>
<dbReference type="Pfam" id="PF00135">
    <property type="entry name" value="COesterase"/>
    <property type="match status" value="1"/>
</dbReference>
<dbReference type="InterPro" id="IPR019826">
    <property type="entry name" value="Carboxylesterase_B_AS"/>
</dbReference>
<dbReference type="PROSITE" id="PS00941">
    <property type="entry name" value="CARBOXYLESTERASE_B_2"/>
    <property type="match status" value="1"/>
</dbReference>
<dbReference type="OrthoDB" id="408631at2759"/>
<feature type="domain" description="Carboxylesterase type B" evidence="4">
    <location>
        <begin position="35"/>
        <end position="378"/>
    </location>
</feature>
<dbReference type="InterPro" id="IPR019819">
    <property type="entry name" value="Carboxylesterase_B_CS"/>
</dbReference>
<dbReference type="EC" id="3.1.1.-" evidence="3"/>
<proteinExistence type="inferred from homology"/>
<dbReference type="InterPro" id="IPR050654">
    <property type="entry name" value="AChE-related_enzymes"/>
</dbReference>
<sequence>MRLSPVALLFSGALLGPVPALGIPARRSKCAQADLTVELQAGTVHGVVKPENPDVRQFLGIPYGVPPVGDLRFTAPKAVESFGEIEATTIPPSCMQYLTSNVNIWTNDVLEFNQGGLNGSMGPVSEDCLTVSVWAPRGYKKNLPVLIWIYGGSFKTGGTNIPYHMPEQWIQRTQDHIVVVFNYRINFFGFPNAAGLDQDKQNLGLLDQRLAVEWVRDNIAAFGGDPNRMGLWGESAGAISVGYYSYAYPEDPIVGTLIMQSGSELLDITSPDSPHSNFTFIASQFGCGNLGPAEELACMRKVDGQAIEDFLHSYIDAGTTPSISFAPIVDEKTVFSDFYGRALDGKLAALPTIIGSNTEDGVPFVPYNPDGPDPTQASQATLLYFFCTTYKSATTRVKIGAPVFRYEYAGNFSNISPRGWMGAWHGSEIPIVFGTHSNYRGPSTALENQTSVAMQDAWVSLVAGGAVGMTSQAWPLYSQSAGGLLREFGRDVAAQTTTYGDWEAQCPDAYKP</sequence>
<evidence type="ECO:0000313" key="5">
    <source>
        <dbReference type="EMBL" id="KAI1879331.1"/>
    </source>
</evidence>
<dbReference type="Proteomes" id="UP000829685">
    <property type="component" value="Unassembled WGS sequence"/>
</dbReference>
<accession>A0A9P9WUA8</accession>
<evidence type="ECO:0000256" key="3">
    <source>
        <dbReference type="RuleBase" id="RU361235"/>
    </source>
</evidence>
<name>A0A9P9WUA8_9PEZI</name>
<dbReference type="PROSITE" id="PS00122">
    <property type="entry name" value="CARBOXYLESTERASE_B_1"/>
    <property type="match status" value="1"/>
</dbReference>
<gene>
    <name evidence="5" type="ORF">JX265_002285</name>
</gene>
<dbReference type="InterPro" id="IPR002018">
    <property type="entry name" value="CarbesteraseB"/>
</dbReference>
<keyword evidence="6" id="KW-1185">Reference proteome</keyword>
<comment type="similarity">
    <text evidence="1 3">Belongs to the type-B carboxylesterase/lipase family.</text>
</comment>
<evidence type="ECO:0000313" key="6">
    <source>
        <dbReference type="Proteomes" id="UP000829685"/>
    </source>
</evidence>
<evidence type="ECO:0000259" key="4">
    <source>
        <dbReference type="Pfam" id="PF00135"/>
    </source>
</evidence>
<dbReference type="PANTHER" id="PTHR43918">
    <property type="entry name" value="ACETYLCHOLINESTERASE"/>
    <property type="match status" value="1"/>
</dbReference>